<dbReference type="InterPro" id="IPR011048">
    <property type="entry name" value="Haem_d1_sf"/>
</dbReference>
<reference evidence="1 2" key="2">
    <citation type="journal article" date="2011" name="Stand. Genomic Sci.">
        <title>Complete genome sequence of Leadbetterella byssophila type strain (4M15).</title>
        <authorList>
            <person name="Abt B."/>
            <person name="Teshima H."/>
            <person name="Lucas S."/>
            <person name="Lapidus A."/>
            <person name="Del Rio T.G."/>
            <person name="Nolan M."/>
            <person name="Tice H."/>
            <person name="Cheng J.F."/>
            <person name="Pitluck S."/>
            <person name="Liolios K."/>
            <person name="Pagani I."/>
            <person name="Ivanova N."/>
            <person name="Mavromatis K."/>
            <person name="Pati A."/>
            <person name="Tapia R."/>
            <person name="Han C."/>
            <person name="Goodwin L."/>
            <person name="Chen A."/>
            <person name="Palaniappan K."/>
            <person name="Land M."/>
            <person name="Hauser L."/>
            <person name="Chang Y.J."/>
            <person name="Jeffries C.D."/>
            <person name="Rohde M."/>
            <person name="Goker M."/>
            <person name="Tindall B.J."/>
            <person name="Detter J.C."/>
            <person name="Woyke T."/>
            <person name="Bristow J."/>
            <person name="Eisen J.A."/>
            <person name="Markowitz V."/>
            <person name="Hugenholtz P."/>
            <person name="Klenk H.P."/>
            <person name="Kyrpides N.C."/>
        </authorList>
    </citation>
    <scope>NUCLEOTIDE SEQUENCE [LARGE SCALE GENOMIC DNA]</scope>
    <source>
        <strain evidence="2">DSM 17132 / JCM 16389 / KACC 11308 / NBRC 106382 / 4M15</strain>
    </source>
</reference>
<dbReference type="KEGG" id="lby:Lbys_1019"/>
<dbReference type="HOGENOM" id="CLU_009318_3_2_10"/>
<name>E4RS97_LEAB4</name>
<dbReference type="PANTHER" id="PTHR47197:SF3">
    <property type="entry name" value="DIHYDRO-HEME D1 DEHYDROGENASE"/>
    <property type="match status" value="1"/>
</dbReference>
<dbReference type="OrthoDB" id="9803927at2"/>
<dbReference type="EMBL" id="CP002305">
    <property type="protein sequence ID" value="ADQ16749.1"/>
    <property type="molecule type" value="Genomic_DNA"/>
</dbReference>
<organism evidence="1 2">
    <name type="scientific">Leadbetterella byssophila (strain DSM 17132 / JCM 16389 / KACC 11308 / NBRC 106382 / 4M15)</name>
    <dbReference type="NCBI Taxonomy" id="649349"/>
    <lineage>
        <taxon>Bacteria</taxon>
        <taxon>Pseudomonadati</taxon>
        <taxon>Bacteroidota</taxon>
        <taxon>Cytophagia</taxon>
        <taxon>Cytophagales</taxon>
        <taxon>Leadbetterellaceae</taxon>
        <taxon>Leadbetterella</taxon>
    </lineage>
</organism>
<dbReference type="Gene3D" id="2.130.10.10">
    <property type="entry name" value="YVTN repeat-like/Quinoprotein amine dehydrogenase"/>
    <property type="match status" value="1"/>
</dbReference>
<dbReference type="SUPFAM" id="SSF51004">
    <property type="entry name" value="C-terminal (heme d1) domain of cytochrome cd1-nitrite reductase"/>
    <property type="match status" value="1"/>
</dbReference>
<reference key="1">
    <citation type="submission" date="2010-11" db="EMBL/GenBank/DDBJ databases">
        <title>The complete genome of Leadbetterella byssophila DSM 17132.</title>
        <authorList>
            <consortium name="US DOE Joint Genome Institute (JGI-PGF)"/>
            <person name="Lucas S."/>
            <person name="Copeland A."/>
            <person name="Lapidus A."/>
            <person name="Glavina del Rio T."/>
            <person name="Dalin E."/>
            <person name="Tice H."/>
            <person name="Bruce D."/>
            <person name="Goodwin L."/>
            <person name="Pitluck S."/>
            <person name="Kyrpides N."/>
            <person name="Mavromatis K."/>
            <person name="Ivanova N."/>
            <person name="Teshima H."/>
            <person name="Brettin T."/>
            <person name="Detter J.C."/>
            <person name="Han C."/>
            <person name="Tapia R."/>
            <person name="Land M."/>
            <person name="Hauser L."/>
            <person name="Markowitz V."/>
            <person name="Cheng J.-F."/>
            <person name="Hugenholtz P."/>
            <person name="Woyke T."/>
            <person name="Wu D."/>
            <person name="Tindall B."/>
            <person name="Pomrenke H.G."/>
            <person name="Brambilla E."/>
            <person name="Klenk H.-P."/>
            <person name="Eisen J.A."/>
        </authorList>
    </citation>
    <scope>NUCLEOTIDE SEQUENCE [LARGE SCALE GENOMIC DNA]</scope>
    <source>
        <strain>DSM 17132</strain>
    </source>
</reference>
<evidence type="ECO:0000313" key="2">
    <source>
        <dbReference type="Proteomes" id="UP000007435"/>
    </source>
</evidence>
<dbReference type="STRING" id="649349.Lbys_1019"/>
<accession>E4RS97</accession>
<protein>
    <submittedName>
        <fullName evidence="1">40-residue YVTN family beta-propeller repeat protein</fullName>
    </submittedName>
</protein>
<dbReference type="AlphaFoldDB" id="E4RS97"/>
<dbReference type="InterPro" id="IPR015943">
    <property type="entry name" value="WD40/YVTN_repeat-like_dom_sf"/>
</dbReference>
<keyword evidence="2" id="KW-1185">Reference proteome</keyword>
<proteinExistence type="predicted"/>
<dbReference type="eggNOG" id="COG3391">
    <property type="taxonomic scope" value="Bacteria"/>
</dbReference>
<dbReference type="PANTHER" id="PTHR47197">
    <property type="entry name" value="PROTEIN NIRF"/>
    <property type="match status" value="1"/>
</dbReference>
<gene>
    <name evidence="1" type="ordered locus">Lbys_1019</name>
</gene>
<dbReference type="Proteomes" id="UP000007435">
    <property type="component" value="Chromosome"/>
</dbReference>
<dbReference type="RefSeq" id="WP_013407800.1">
    <property type="nucleotide sequence ID" value="NC_014655.1"/>
</dbReference>
<sequence>MRKLLALLLITLISCKESEEISQVMTPALVTANGGDNSLSFIDPNTMEEKQRIYLKAPRATYLHHLGLSPQADKIALAFPEYDFSEGHDGLHNLQVQGHVSVWNKASNKLENTYTVPYANHNAVFSPDGKEIWTGLVSHSGRILVHSALDGSQLATITVGADPHEILFANEGRYVVVTCLESSFLTVIDAQTKKVIRDIKVDPFPTNVWPGRDTYHVIVENSTQKTINIIDLRSFQVIDHLDLDFAPGYSAFDEEGNLWICTKGQNYLRKFRKADGSWKEIQKIETHHDPHQFLIFASKLWLVNQKQNTVQIIDLKTGDITGSISVGLKPNAIIYMP</sequence>
<evidence type="ECO:0000313" key="1">
    <source>
        <dbReference type="EMBL" id="ADQ16749.1"/>
    </source>
</evidence>
<dbReference type="PROSITE" id="PS51257">
    <property type="entry name" value="PROKAR_LIPOPROTEIN"/>
    <property type="match status" value="1"/>
</dbReference>
<dbReference type="InterPro" id="IPR051200">
    <property type="entry name" value="Host-pathogen_enzymatic-act"/>
</dbReference>